<gene>
    <name evidence="1" type="ORF">TNCT_418651</name>
</gene>
<evidence type="ECO:0000313" key="1">
    <source>
        <dbReference type="EMBL" id="GFQ66423.1"/>
    </source>
</evidence>
<dbReference type="OrthoDB" id="6432602at2759"/>
<keyword evidence="2" id="KW-1185">Reference proteome</keyword>
<organism evidence="1 2">
    <name type="scientific">Trichonephila clavata</name>
    <name type="common">Joro spider</name>
    <name type="synonym">Nephila clavata</name>
    <dbReference type="NCBI Taxonomy" id="2740835"/>
    <lineage>
        <taxon>Eukaryota</taxon>
        <taxon>Metazoa</taxon>
        <taxon>Ecdysozoa</taxon>
        <taxon>Arthropoda</taxon>
        <taxon>Chelicerata</taxon>
        <taxon>Arachnida</taxon>
        <taxon>Araneae</taxon>
        <taxon>Araneomorphae</taxon>
        <taxon>Entelegynae</taxon>
        <taxon>Araneoidea</taxon>
        <taxon>Nephilidae</taxon>
        <taxon>Trichonephila</taxon>
    </lineage>
</organism>
<evidence type="ECO:0000313" key="2">
    <source>
        <dbReference type="Proteomes" id="UP000887116"/>
    </source>
</evidence>
<accession>A0A8X6KAY1</accession>
<dbReference type="Proteomes" id="UP000887116">
    <property type="component" value="Unassembled WGS sequence"/>
</dbReference>
<dbReference type="AlphaFoldDB" id="A0A8X6KAY1"/>
<sequence>MENSLWFYCESIECSIPEVDRKSAEQRPDIPIFNISAIINSVPMSVTQILTPPGVGEDFLNDCSEWVLPSELTVKLDVYCSIRNTTSSAYKTAHLKEYSSKSYDLKISSPDSRTNQAGSTLSFNRGDKWKTEDISENTSVFYYGCGTLGVKKPRCLNFKPTAKQTR</sequence>
<protein>
    <submittedName>
        <fullName evidence="1">Uncharacterized protein</fullName>
    </submittedName>
</protein>
<comment type="caution">
    <text evidence="1">The sequence shown here is derived from an EMBL/GenBank/DDBJ whole genome shotgun (WGS) entry which is preliminary data.</text>
</comment>
<name>A0A8X6KAY1_TRICU</name>
<proteinExistence type="predicted"/>
<reference evidence="1" key="1">
    <citation type="submission" date="2020-07" db="EMBL/GenBank/DDBJ databases">
        <title>Multicomponent nature underlies the extraordinary mechanical properties of spider dragline silk.</title>
        <authorList>
            <person name="Kono N."/>
            <person name="Nakamura H."/>
            <person name="Mori M."/>
            <person name="Yoshida Y."/>
            <person name="Ohtoshi R."/>
            <person name="Malay A.D."/>
            <person name="Moran D.A.P."/>
            <person name="Tomita M."/>
            <person name="Numata K."/>
            <person name="Arakawa K."/>
        </authorList>
    </citation>
    <scope>NUCLEOTIDE SEQUENCE</scope>
</reference>
<dbReference type="EMBL" id="BMAO01000368">
    <property type="protein sequence ID" value="GFQ66423.1"/>
    <property type="molecule type" value="Genomic_DNA"/>
</dbReference>